<dbReference type="Pfam" id="PF20985">
    <property type="entry name" value="Legum_prodom"/>
    <property type="match status" value="1"/>
</dbReference>
<accession>A0A5E4MQS4</accession>
<evidence type="ECO:0000256" key="1">
    <source>
        <dbReference type="ARBA" id="ARBA00000810"/>
    </source>
</evidence>
<dbReference type="Gene3D" id="1.10.132.130">
    <property type="match status" value="1"/>
</dbReference>
<dbReference type="EC" id="3.4.22.34" evidence="3"/>
<keyword evidence="6" id="KW-0378">Hydrolase</keyword>
<dbReference type="GO" id="GO:0004197">
    <property type="term" value="F:cysteine-type endopeptidase activity"/>
    <property type="evidence" value="ECO:0007669"/>
    <property type="project" value="UniProtKB-EC"/>
</dbReference>
<evidence type="ECO:0000256" key="3">
    <source>
        <dbReference type="ARBA" id="ARBA00012628"/>
    </source>
</evidence>
<organism evidence="11 12">
    <name type="scientific">Cinara cedri</name>
    <dbReference type="NCBI Taxonomy" id="506608"/>
    <lineage>
        <taxon>Eukaryota</taxon>
        <taxon>Metazoa</taxon>
        <taxon>Ecdysozoa</taxon>
        <taxon>Arthropoda</taxon>
        <taxon>Hexapoda</taxon>
        <taxon>Insecta</taxon>
        <taxon>Pterygota</taxon>
        <taxon>Neoptera</taxon>
        <taxon>Paraneoptera</taxon>
        <taxon>Hemiptera</taxon>
        <taxon>Sternorrhyncha</taxon>
        <taxon>Aphidomorpha</taxon>
        <taxon>Aphidoidea</taxon>
        <taxon>Aphididae</taxon>
        <taxon>Lachninae</taxon>
        <taxon>Cinara</taxon>
    </lineage>
</organism>
<dbReference type="InterPro" id="IPR001096">
    <property type="entry name" value="Peptidase_C13"/>
</dbReference>
<dbReference type="CDD" id="cd21115">
    <property type="entry name" value="legumain_C"/>
    <property type="match status" value="1"/>
</dbReference>
<sequence length="471" mass="53002">MGVLNFVWLTLLTVGSLAAHLPNEHGRSAEEKDGFHLNPGKKWVLLVAGSYGWNRGYRHQADVCHAYQIIKRNGIPEENIIVMMMDDIAYHPRNPTPGVIINRPNGTNVYDGVIIDYKGADVNSTNFINIITGNKAAMKSIGSGKVIEGGPHDTIFISFADHGNTGVVAFPNDFLFADDLNLALDTMFLNKMYSKMLLYFEACNSGSMFDGFLSEVTKVFAITSAGPREDSWGCYCHEDSGPYKTCLGDYFSVTWMEDLDATLFDHSEKKVTAFNNFQKIRSKVTDADVMAYGDFCAGNEKLSTYIGSPRRPPPPPSNEQRIMEKISMSSRDVEENHLKYQLAHDDQLTEHEKENIRNELRQNNEKRLIIDGVFSDIYSKIVGARPQIKKQIGELYQPKNLKLTLDMFPCYKSIIKRITESCFSLTQNPHTMNGMKIFANLCVVDNQAHYSVESYIDESCSSIPTDILNVF</sequence>
<comment type="catalytic activity">
    <reaction evidence="1">
        <text>Hydrolysis of proteins and small molecule substrates at -Asn-|-Xaa- bonds.</text>
        <dbReference type="EC" id="3.4.22.34"/>
    </reaction>
</comment>
<dbReference type="InterPro" id="IPR048501">
    <property type="entry name" value="Legum_prodom"/>
</dbReference>
<keyword evidence="12" id="KW-1185">Reference proteome</keyword>
<feature type="domain" description="Legumain prodomain" evidence="10">
    <location>
        <begin position="359"/>
        <end position="448"/>
    </location>
</feature>
<dbReference type="GO" id="GO:0006624">
    <property type="term" value="P:vacuolar protein processing"/>
    <property type="evidence" value="ECO:0007669"/>
    <property type="project" value="TreeGrafter"/>
</dbReference>
<evidence type="ECO:0000313" key="12">
    <source>
        <dbReference type="Proteomes" id="UP000325440"/>
    </source>
</evidence>
<proteinExistence type="inferred from homology"/>
<dbReference type="EMBL" id="CABPRJ010000954">
    <property type="protein sequence ID" value="VVC32207.1"/>
    <property type="molecule type" value="Genomic_DNA"/>
</dbReference>
<keyword evidence="4" id="KW-0645">Protease</keyword>
<dbReference type="PRINTS" id="PR00776">
    <property type="entry name" value="HEMOGLOBNASE"/>
</dbReference>
<keyword evidence="7" id="KW-0788">Thiol protease</keyword>
<evidence type="ECO:0000256" key="8">
    <source>
        <dbReference type="PIRSR" id="PIRSR019663-1"/>
    </source>
</evidence>
<dbReference type="AlphaFoldDB" id="A0A5E4MQS4"/>
<evidence type="ECO:0000256" key="6">
    <source>
        <dbReference type="ARBA" id="ARBA00022801"/>
    </source>
</evidence>
<evidence type="ECO:0000256" key="7">
    <source>
        <dbReference type="ARBA" id="ARBA00022807"/>
    </source>
</evidence>
<evidence type="ECO:0000256" key="4">
    <source>
        <dbReference type="ARBA" id="ARBA00022670"/>
    </source>
</evidence>
<reference evidence="11 12" key="1">
    <citation type="submission" date="2019-08" db="EMBL/GenBank/DDBJ databases">
        <authorList>
            <person name="Alioto T."/>
            <person name="Alioto T."/>
            <person name="Gomez Garrido J."/>
        </authorList>
    </citation>
    <scope>NUCLEOTIDE SEQUENCE [LARGE SCALE GENOMIC DNA]</scope>
</reference>
<dbReference type="FunFam" id="3.40.50.1460:FF:000006">
    <property type="entry name" value="Legumain"/>
    <property type="match status" value="1"/>
</dbReference>
<evidence type="ECO:0000313" key="11">
    <source>
        <dbReference type="EMBL" id="VVC32207.1"/>
    </source>
</evidence>
<dbReference type="Proteomes" id="UP000325440">
    <property type="component" value="Unassembled WGS sequence"/>
</dbReference>
<dbReference type="Pfam" id="PF01650">
    <property type="entry name" value="Peptidase_C13"/>
    <property type="match status" value="1"/>
</dbReference>
<evidence type="ECO:0000256" key="2">
    <source>
        <dbReference type="ARBA" id="ARBA00009941"/>
    </source>
</evidence>
<name>A0A5E4MQS4_9HEMI</name>
<feature type="active site" description="Nucleophile" evidence="8">
    <location>
        <position position="203"/>
    </location>
</feature>
<dbReference type="InterPro" id="IPR046427">
    <property type="entry name" value="Legumain_prodom_sf"/>
</dbReference>
<gene>
    <name evidence="11" type="ORF">CINCED_3A020691</name>
</gene>
<evidence type="ECO:0000256" key="9">
    <source>
        <dbReference type="SAM" id="SignalP"/>
    </source>
</evidence>
<comment type="similarity">
    <text evidence="2">Belongs to the peptidase C13 family.</text>
</comment>
<dbReference type="Gene3D" id="3.40.50.1460">
    <property type="match status" value="1"/>
</dbReference>
<dbReference type="PANTHER" id="PTHR12000">
    <property type="entry name" value="HEMOGLOBINASE FAMILY MEMBER"/>
    <property type="match status" value="1"/>
</dbReference>
<feature type="chain" id="PRO_5022845764" description="legumain" evidence="9">
    <location>
        <begin position="19"/>
        <end position="471"/>
    </location>
</feature>
<dbReference type="PIRSF" id="PIRSF019663">
    <property type="entry name" value="Legumain"/>
    <property type="match status" value="1"/>
</dbReference>
<dbReference type="PANTHER" id="PTHR12000:SF42">
    <property type="entry name" value="LEGUMAIN"/>
    <property type="match status" value="1"/>
</dbReference>
<feature type="active site" evidence="8">
    <location>
        <position position="162"/>
    </location>
</feature>
<feature type="signal peptide" evidence="9">
    <location>
        <begin position="1"/>
        <end position="18"/>
    </location>
</feature>
<dbReference type="GO" id="GO:0051603">
    <property type="term" value="P:proteolysis involved in protein catabolic process"/>
    <property type="evidence" value="ECO:0007669"/>
    <property type="project" value="TreeGrafter"/>
</dbReference>
<keyword evidence="5 9" id="KW-0732">Signal</keyword>
<protein>
    <recommendedName>
        <fullName evidence="3">legumain</fullName>
        <ecNumber evidence="3">3.4.22.34</ecNumber>
    </recommendedName>
</protein>
<dbReference type="OrthoDB" id="192611at2759"/>
<dbReference type="GO" id="GO:0005773">
    <property type="term" value="C:vacuole"/>
    <property type="evidence" value="ECO:0007669"/>
    <property type="project" value="GOC"/>
</dbReference>
<evidence type="ECO:0000259" key="10">
    <source>
        <dbReference type="Pfam" id="PF20985"/>
    </source>
</evidence>
<evidence type="ECO:0000256" key="5">
    <source>
        <dbReference type="ARBA" id="ARBA00022729"/>
    </source>
</evidence>